<evidence type="ECO:0000256" key="4">
    <source>
        <dbReference type="ARBA" id="ARBA00022833"/>
    </source>
</evidence>
<dbReference type="GO" id="GO:0046872">
    <property type="term" value="F:metal ion binding"/>
    <property type="evidence" value="ECO:0007669"/>
    <property type="project" value="UniProtKB-KW"/>
</dbReference>
<evidence type="ECO:0000256" key="5">
    <source>
        <dbReference type="SAM" id="SignalP"/>
    </source>
</evidence>
<protein>
    <submittedName>
        <fullName evidence="7">Hydrolase protein</fullName>
    </submittedName>
</protein>
<feature type="signal peptide" evidence="5">
    <location>
        <begin position="1"/>
        <end position="20"/>
    </location>
</feature>
<evidence type="ECO:0000256" key="2">
    <source>
        <dbReference type="ARBA" id="ARBA00022723"/>
    </source>
</evidence>
<dbReference type="InterPro" id="IPR006680">
    <property type="entry name" value="Amidohydro-rel"/>
</dbReference>
<dbReference type="InterPro" id="IPR051607">
    <property type="entry name" value="Metallo-dep_hydrolases"/>
</dbReference>
<name>A0AAN6VZE3_9PEZI</name>
<dbReference type="InterPro" id="IPR032466">
    <property type="entry name" value="Metal_Hydrolase"/>
</dbReference>
<accession>A0AAN6VZE3</accession>
<keyword evidence="8" id="KW-1185">Reference proteome</keyword>
<feature type="domain" description="Amidohydrolase-related" evidence="6">
    <location>
        <begin position="301"/>
        <end position="414"/>
    </location>
</feature>
<dbReference type="SUPFAM" id="SSF51556">
    <property type="entry name" value="Metallo-dependent hydrolases"/>
    <property type="match status" value="1"/>
</dbReference>
<dbReference type="PANTHER" id="PTHR11271:SF37">
    <property type="entry name" value="FAMILY PROTEIN, PUTATIVE (AFU_ORTHOLOGUE AFUA_4G00460)-RELATED"/>
    <property type="match status" value="1"/>
</dbReference>
<dbReference type="PANTHER" id="PTHR11271">
    <property type="entry name" value="GUANINE DEAMINASE"/>
    <property type="match status" value="1"/>
</dbReference>
<dbReference type="InterPro" id="IPR011059">
    <property type="entry name" value="Metal-dep_hydrolase_composite"/>
</dbReference>
<keyword evidence="3 7" id="KW-0378">Hydrolase</keyword>
<keyword evidence="4" id="KW-0862">Zinc</keyword>
<feature type="chain" id="PRO_5042819955" evidence="5">
    <location>
        <begin position="21"/>
        <end position="489"/>
    </location>
</feature>
<evidence type="ECO:0000256" key="3">
    <source>
        <dbReference type="ARBA" id="ARBA00022801"/>
    </source>
</evidence>
<dbReference type="Gene3D" id="3.20.20.140">
    <property type="entry name" value="Metal-dependent hydrolases"/>
    <property type="match status" value="1"/>
</dbReference>
<dbReference type="AlphaFoldDB" id="A0AAN6VZE3"/>
<reference evidence="7" key="2">
    <citation type="submission" date="2023-05" db="EMBL/GenBank/DDBJ databases">
        <authorList>
            <consortium name="Lawrence Berkeley National Laboratory"/>
            <person name="Steindorff A."/>
            <person name="Hensen N."/>
            <person name="Bonometti L."/>
            <person name="Westerberg I."/>
            <person name="Brannstrom I.O."/>
            <person name="Guillou S."/>
            <person name="Cros-Aarteil S."/>
            <person name="Calhoun S."/>
            <person name="Haridas S."/>
            <person name="Kuo A."/>
            <person name="Mondo S."/>
            <person name="Pangilinan J."/>
            <person name="Riley R."/>
            <person name="Labutti K."/>
            <person name="Andreopoulos B."/>
            <person name="Lipzen A."/>
            <person name="Chen C."/>
            <person name="Yanf M."/>
            <person name="Daum C."/>
            <person name="Ng V."/>
            <person name="Clum A."/>
            <person name="Ohm R."/>
            <person name="Martin F."/>
            <person name="Silar P."/>
            <person name="Natvig D."/>
            <person name="Lalanne C."/>
            <person name="Gautier V."/>
            <person name="Ament-Velasquez S.L."/>
            <person name="Kruys A."/>
            <person name="Hutchinson M.I."/>
            <person name="Powell A.J."/>
            <person name="Barry K."/>
            <person name="Miller A.N."/>
            <person name="Grigoriev I.V."/>
            <person name="Debuchy R."/>
            <person name="Gladieux P."/>
            <person name="Thoren M.H."/>
            <person name="Johannesson H."/>
        </authorList>
    </citation>
    <scope>NUCLEOTIDE SEQUENCE</scope>
    <source>
        <strain evidence="7">CBS 892.96</strain>
    </source>
</reference>
<dbReference type="Pfam" id="PF01979">
    <property type="entry name" value="Amidohydro_1"/>
    <property type="match status" value="2"/>
</dbReference>
<comment type="caution">
    <text evidence="7">The sequence shown here is derived from an EMBL/GenBank/DDBJ whole genome shotgun (WGS) entry which is preliminary data.</text>
</comment>
<feature type="domain" description="Amidohydrolase-related" evidence="6">
    <location>
        <begin position="77"/>
        <end position="151"/>
    </location>
</feature>
<dbReference type="EMBL" id="MU866463">
    <property type="protein sequence ID" value="KAK4172115.1"/>
    <property type="molecule type" value="Genomic_DNA"/>
</dbReference>
<dbReference type="Gene3D" id="2.30.40.10">
    <property type="entry name" value="Urease, subunit C, domain 1"/>
    <property type="match status" value="1"/>
</dbReference>
<keyword evidence="5" id="KW-0732">Signal</keyword>
<proteinExistence type="predicted"/>
<evidence type="ECO:0000313" key="7">
    <source>
        <dbReference type="EMBL" id="KAK4172115.1"/>
    </source>
</evidence>
<keyword evidence="2" id="KW-0479">Metal-binding</keyword>
<evidence type="ECO:0000259" key="6">
    <source>
        <dbReference type="Pfam" id="PF01979"/>
    </source>
</evidence>
<organism evidence="7 8">
    <name type="scientific">Triangularia setosa</name>
    <dbReference type="NCBI Taxonomy" id="2587417"/>
    <lineage>
        <taxon>Eukaryota</taxon>
        <taxon>Fungi</taxon>
        <taxon>Dikarya</taxon>
        <taxon>Ascomycota</taxon>
        <taxon>Pezizomycotina</taxon>
        <taxon>Sordariomycetes</taxon>
        <taxon>Sordariomycetidae</taxon>
        <taxon>Sordariales</taxon>
        <taxon>Podosporaceae</taxon>
        <taxon>Triangularia</taxon>
    </lineage>
</organism>
<dbReference type="SUPFAM" id="SSF51338">
    <property type="entry name" value="Composite domain of metallo-dependent hydrolases"/>
    <property type="match status" value="2"/>
</dbReference>
<sequence length="489" mass="53464">MHTNRLGVVLSRLLVSVTRASVSSTLFSGASNSLEVIRNGSVLVTDDRITSVYAGTSPPSPVSVPSDVEEVDVTNKIVTPGFVDTHHHGWQTAYKTIGSNASLVDYFNRFGEFLTAQFYPFDRDEVYYSQVAGLYEALNAGVTTTLDHAHHTFSNSTSGSKPPSTAAPASNYTIQEQFVNHRAIASNALYSGTPTTLGIVYGSFGPNPNTSIVSTILDLIRESNASVLTTHSVQGPFGITNSPEDFSALGLFDSLPPTTPLPHAQLLRQHNHTISITPESEMHYGHTNPTSHLIQDFASIGVDTHFTFSTDILTQTRLWLQSVRRLLYSQVLDRWEVPVNSPMSANQAFLLATRNGGLSLRREDLGVIAPGAKADLVIWDGASPDMLGWRDPVAAVILHANVGDVEGVLVDGKWKKRDRKIVDDKYGEVRERFLEVARWIQERVIAKGEGIGLPQEGERFQSGFEFGNTSVVDVVPHDEADDRYGGLFL</sequence>
<comment type="cofactor">
    <cofactor evidence="1">
        <name>Zn(2+)</name>
        <dbReference type="ChEBI" id="CHEBI:29105"/>
    </cofactor>
</comment>
<gene>
    <name evidence="7" type="ORF">QBC36DRAFT_349826</name>
</gene>
<dbReference type="Proteomes" id="UP001302321">
    <property type="component" value="Unassembled WGS sequence"/>
</dbReference>
<reference evidence="7" key="1">
    <citation type="journal article" date="2023" name="Mol. Phylogenet. Evol.">
        <title>Genome-scale phylogeny and comparative genomics of the fungal order Sordariales.</title>
        <authorList>
            <person name="Hensen N."/>
            <person name="Bonometti L."/>
            <person name="Westerberg I."/>
            <person name="Brannstrom I.O."/>
            <person name="Guillou S."/>
            <person name="Cros-Aarteil S."/>
            <person name="Calhoun S."/>
            <person name="Haridas S."/>
            <person name="Kuo A."/>
            <person name="Mondo S."/>
            <person name="Pangilinan J."/>
            <person name="Riley R."/>
            <person name="LaButti K."/>
            <person name="Andreopoulos B."/>
            <person name="Lipzen A."/>
            <person name="Chen C."/>
            <person name="Yan M."/>
            <person name="Daum C."/>
            <person name="Ng V."/>
            <person name="Clum A."/>
            <person name="Steindorff A."/>
            <person name="Ohm R.A."/>
            <person name="Martin F."/>
            <person name="Silar P."/>
            <person name="Natvig D.O."/>
            <person name="Lalanne C."/>
            <person name="Gautier V."/>
            <person name="Ament-Velasquez S.L."/>
            <person name="Kruys A."/>
            <person name="Hutchinson M.I."/>
            <person name="Powell A.J."/>
            <person name="Barry K."/>
            <person name="Miller A.N."/>
            <person name="Grigoriev I.V."/>
            <person name="Debuchy R."/>
            <person name="Gladieux P."/>
            <person name="Hiltunen Thoren M."/>
            <person name="Johannesson H."/>
        </authorList>
    </citation>
    <scope>NUCLEOTIDE SEQUENCE</scope>
    <source>
        <strain evidence="7">CBS 892.96</strain>
    </source>
</reference>
<evidence type="ECO:0000256" key="1">
    <source>
        <dbReference type="ARBA" id="ARBA00001947"/>
    </source>
</evidence>
<dbReference type="GO" id="GO:0005829">
    <property type="term" value="C:cytosol"/>
    <property type="evidence" value="ECO:0007669"/>
    <property type="project" value="TreeGrafter"/>
</dbReference>
<dbReference type="GO" id="GO:0019239">
    <property type="term" value="F:deaminase activity"/>
    <property type="evidence" value="ECO:0007669"/>
    <property type="project" value="TreeGrafter"/>
</dbReference>
<evidence type="ECO:0000313" key="8">
    <source>
        <dbReference type="Proteomes" id="UP001302321"/>
    </source>
</evidence>